<keyword evidence="4" id="KW-1185">Reference proteome</keyword>
<dbReference type="SUPFAM" id="SSF54695">
    <property type="entry name" value="POZ domain"/>
    <property type="match status" value="1"/>
</dbReference>
<sequence length="261" mass="29362">MSHKSQDSSSFRALSRHDEYYIQGGDLFFLVEQVQFRVHRYFFERESSFFRGQLETPASPGASRQGTDSTSAIVLEEVTPSNFARFLWVFYNPKYSIYRAPVDHWTVILSLAHRWKFPEVKKLAVRELETKTTEDFPDIDRIVVYHDNSVDRNLLIPRYAALCEREEPLTLPEGMRLGMETTLMIARAREYARSNITSSGARSPSASNVHGGELQKIVRELFGVTASSEEPEEPVVAATSGPAPTSPGGLVTLSYPASIHG</sequence>
<dbReference type="InterPro" id="IPR011333">
    <property type="entry name" value="SKP1/BTB/POZ_sf"/>
</dbReference>
<dbReference type="EMBL" id="ML213590">
    <property type="protein sequence ID" value="TFK45106.1"/>
    <property type="molecule type" value="Genomic_DNA"/>
</dbReference>
<organism evidence="3 4">
    <name type="scientific">Crucibulum laeve</name>
    <dbReference type="NCBI Taxonomy" id="68775"/>
    <lineage>
        <taxon>Eukaryota</taxon>
        <taxon>Fungi</taxon>
        <taxon>Dikarya</taxon>
        <taxon>Basidiomycota</taxon>
        <taxon>Agaricomycotina</taxon>
        <taxon>Agaricomycetes</taxon>
        <taxon>Agaricomycetidae</taxon>
        <taxon>Agaricales</taxon>
        <taxon>Agaricineae</taxon>
        <taxon>Nidulariaceae</taxon>
        <taxon>Crucibulum</taxon>
    </lineage>
</organism>
<dbReference type="Pfam" id="PF00651">
    <property type="entry name" value="BTB"/>
    <property type="match status" value="1"/>
</dbReference>
<protein>
    <recommendedName>
        <fullName evidence="2">BTB domain-containing protein</fullName>
    </recommendedName>
</protein>
<dbReference type="AlphaFoldDB" id="A0A5C3MLA7"/>
<dbReference type="SMART" id="SM00225">
    <property type="entry name" value="BTB"/>
    <property type="match status" value="1"/>
</dbReference>
<reference evidence="3 4" key="1">
    <citation type="journal article" date="2019" name="Nat. Ecol. Evol.">
        <title>Megaphylogeny resolves global patterns of mushroom evolution.</title>
        <authorList>
            <person name="Varga T."/>
            <person name="Krizsan K."/>
            <person name="Foldi C."/>
            <person name="Dima B."/>
            <person name="Sanchez-Garcia M."/>
            <person name="Sanchez-Ramirez S."/>
            <person name="Szollosi G.J."/>
            <person name="Szarkandi J.G."/>
            <person name="Papp V."/>
            <person name="Albert L."/>
            <person name="Andreopoulos W."/>
            <person name="Angelini C."/>
            <person name="Antonin V."/>
            <person name="Barry K.W."/>
            <person name="Bougher N.L."/>
            <person name="Buchanan P."/>
            <person name="Buyck B."/>
            <person name="Bense V."/>
            <person name="Catcheside P."/>
            <person name="Chovatia M."/>
            <person name="Cooper J."/>
            <person name="Damon W."/>
            <person name="Desjardin D."/>
            <person name="Finy P."/>
            <person name="Geml J."/>
            <person name="Haridas S."/>
            <person name="Hughes K."/>
            <person name="Justo A."/>
            <person name="Karasinski D."/>
            <person name="Kautmanova I."/>
            <person name="Kiss B."/>
            <person name="Kocsube S."/>
            <person name="Kotiranta H."/>
            <person name="LaButti K.M."/>
            <person name="Lechner B.E."/>
            <person name="Liimatainen K."/>
            <person name="Lipzen A."/>
            <person name="Lukacs Z."/>
            <person name="Mihaltcheva S."/>
            <person name="Morgado L.N."/>
            <person name="Niskanen T."/>
            <person name="Noordeloos M.E."/>
            <person name="Ohm R.A."/>
            <person name="Ortiz-Santana B."/>
            <person name="Ovrebo C."/>
            <person name="Racz N."/>
            <person name="Riley R."/>
            <person name="Savchenko A."/>
            <person name="Shiryaev A."/>
            <person name="Soop K."/>
            <person name="Spirin V."/>
            <person name="Szebenyi C."/>
            <person name="Tomsovsky M."/>
            <person name="Tulloss R.E."/>
            <person name="Uehling J."/>
            <person name="Grigoriev I.V."/>
            <person name="Vagvolgyi C."/>
            <person name="Papp T."/>
            <person name="Martin F.M."/>
            <person name="Miettinen O."/>
            <person name="Hibbett D.S."/>
            <person name="Nagy L.G."/>
        </authorList>
    </citation>
    <scope>NUCLEOTIDE SEQUENCE [LARGE SCALE GENOMIC DNA]</scope>
    <source>
        <strain evidence="3 4">CBS 166.37</strain>
    </source>
</reference>
<dbReference type="Proteomes" id="UP000308652">
    <property type="component" value="Unassembled WGS sequence"/>
</dbReference>
<evidence type="ECO:0000259" key="2">
    <source>
        <dbReference type="PROSITE" id="PS50097"/>
    </source>
</evidence>
<evidence type="ECO:0000256" key="1">
    <source>
        <dbReference type="SAM" id="MobiDB-lite"/>
    </source>
</evidence>
<name>A0A5C3MLA7_9AGAR</name>
<evidence type="ECO:0000313" key="3">
    <source>
        <dbReference type="EMBL" id="TFK45106.1"/>
    </source>
</evidence>
<dbReference type="InterPro" id="IPR000210">
    <property type="entry name" value="BTB/POZ_dom"/>
</dbReference>
<gene>
    <name evidence="3" type="ORF">BDQ12DRAFT_595172</name>
</gene>
<dbReference type="Gene3D" id="3.30.710.10">
    <property type="entry name" value="Potassium Channel Kv1.1, Chain A"/>
    <property type="match status" value="1"/>
</dbReference>
<feature type="region of interest" description="Disordered" evidence="1">
    <location>
        <begin position="227"/>
        <end position="249"/>
    </location>
</feature>
<dbReference type="PROSITE" id="PS50097">
    <property type="entry name" value="BTB"/>
    <property type="match status" value="1"/>
</dbReference>
<proteinExistence type="predicted"/>
<accession>A0A5C3MLA7</accession>
<feature type="domain" description="BTB" evidence="2">
    <location>
        <begin position="25"/>
        <end position="99"/>
    </location>
</feature>
<evidence type="ECO:0000313" key="4">
    <source>
        <dbReference type="Proteomes" id="UP000308652"/>
    </source>
</evidence>
<dbReference type="STRING" id="68775.A0A5C3MLA7"/>
<dbReference type="OrthoDB" id="9997739at2759"/>